<keyword evidence="6 11" id="KW-0812">Transmembrane</keyword>
<evidence type="ECO:0000256" key="8">
    <source>
        <dbReference type="ARBA" id="ARBA00022989"/>
    </source>
</evidence>
<evidence type="ECO:0000256" key="2">
    <source>
        <dbReference type="ARBA" id="ARBA00008661"/>
    </source>
</evidence>
<dbReference type="Proteomes" id="UP000738359">
    <property type="component" value="Unassembled WGS sequence"/>
</dbReference>
<gene>
    <name evidence="13" type="ORF">BGZ70_000518</name>
</gene>
<dbReference type="EMBL" id="JAAAHY010000110">
    <property type="protein sequence ID" value="KAF9966978.1"/>
    <property type="molecule type" value="Genomic_DNA"/>
</dbReference>
<dbReference type="Pfam" id="PF04572">
    <property type="entry name" value="Gb3_synth"/>
    <property type="match status" value="1"/>
</dbReference>
<keyword evidence="5" id="KW-0808">Transferase</keyword>
<feature type="transmembrane region" description="Helical" evidence="11">
    <location>
        <begin position="28"/>
        <end position="49"/>
    </location>
</feature>
<dbReference type="SUPFAM" id="SSF53448">
    <property type="entry name" value="Nucleotide-diphospho-sugar transferases"/>
    <property type="match status" value="1"/>
</dbReference>
<organism evidence="13 14">
    <name type="scientific">Mortierella alpina</name>
    <name type="common">Oleaginous fungus</name>
    <name type="synonym">Mortierella renispora</name>
    <dbReference type="NCBI Taxonomy" id="64518"/>
    <lineage>
        <taxon>Eukaryota</taxon>
        <taxon>Fungi</taxon>
        <taxon>Fungi incertae sedis</taxon>
        <taxon>Mucoromycota</taxon>
        <taxon>Mortierellomycotina</taxon>
        <taxon>Mortierellomycetes</taxon>
        <taxon>Mortierellales</taxon>
        <taxon>Mortierellaceae</taxon>
        <taxon>Mortierella</taxon>
    </lineage>
</organism>
<dbReference type="GO" id="GO:0006493">
    <property type="term" value="P:protein O-linked glycosylation"/>
    <property type="evidence" value="ECO:0007669"/>
    <property type="project" value="TreeGrafter"/>
</dbReference>
<dbReference type="InterPro" id="IPR007577">
    <property type="entry name" value="GlycoTrfase_DXD_sugar-bd_CS"/>
</dbReference>
<keyword evidence="4" id="KW-0328">Glycosyltransferase</keyword>
<reference evidence="13" key="1">
    <citation type="journal article" date="2020" name="Fungal Divers.">
        <title>Resolving the Mortierellaceae phylogeny through synthesis of multi-gene phylogenetics and phylogenomics.</title>
        <authorList>
            <person name="Vandepol N."/>
            <person name="Liber J."/>
            <person name="Desiro A."/>
            <person name="Na H."/>
            <person name="Kennedy M."/>
            <person name="Barry K."/>
            <person name="Grigoriev I.V."/>
            <person name="Miller A.N."/>
            <person name="O'Donnell K."/>
            <person name="Stajich J.E."/>
            <person name="Bonito G."/>
        </authorList>
    </citation>
    <scope>NUCLEOTIDE SEQUENCE</scope>
    <source>
        <strain evidence="13">CK1249</strain>
    </source>
</reference>
<evidence type="ECO:0000259" key="12">
    <source>
        <dbReference type="Pfam" id="PF04572"/>
    </source>
</evidence>
<evidence type="ECO:0000256" key="6">
    <source>
        <dbReference type="ARBA" id="ARBA00022692"/>
    </source>
</evidence>
<dbReference type="Pfam" id="PF04488">
    <property type="entry name" value="Gly_transf_sug"/>
    <property type="match status" value="1"/>
</dbReference>
<dbReference type="Gene3D" id="3.90.550.20">
    <property type="match status" value="1"/>
</dbReference>
<sequence>MIRLFTLGTIYWFSVVFFVSYFGTNEPIWPWMVICAILAFSQTVQISHFRVKTQYTLDGKDKPRRDSKSLIYRTVLIPGGIVSFITMVMLLHQNNMRPSTAEAIATGGAAGMSATSDTKLLIGAAQIQVLIIILSSWSPKAFQRRQDIRDTTLRLLPTSSSKFAYSYKFILGEAPNSHTRNAMGGKISDEILKHDDILLLPVSDDQKERGFKVFKTLEWSNKFKFDFLCKTDDNIFVRWDTVAMELMEKGPSHYYWRGLAFWDMDPVADNISKIESKDTAPGILPPFVAGTFYIMSRDIITILTYPGPRVFTRFEDQNIGIWLHAFNIKPIHDKRIQSWDVCEDDMIAKHFDERFRPAESLQDMYKNVVERRPLCAGFRQDRCAPCYPCINRGTHWTDRGLDCDSTRGITLMKDKAVLQRGLTVDIKDAVPSLGQNPEWIVPGILSASSSIYSDTDEWARLHWAIWTTDPASTWKQRHYQVIESTLLHNPNAVLVVLSNTLPPTFFADYTRQGYQIHVVAFSKEMLLRTGWFFGSETEEWLQRWEDWAKSGPFFSAHLADYLRLVVLYKYGGLYMDMDTLWTRAPGDSITEFIGTDVSDTEGDLAWTLDHKNTYLANGAMRFQRGRSMFKFIAEHVFTSLDYKPDCFNCGGPRAFTSYVKTHRISLEKNGLHILPRETLYPYNGKEIAGAFKTSTDAQEDILRIEEHGLGLHLYGKVTSDKDIEEGSVIAAASRIWSLDLSGSMAPTHPTTLRLQGPKTLYYRAAATIGLVAAKDSLLDKVPGAFTGMDAVFVRGSQGKNEATVLRRASIAIMAQEGAVAMDAAGAGTKRIQMDLGQEVSLAKLNLALSRIRYLPPTSRSWKGTDKVMIQVEFGAMKEQLDISVIRRSPTESREEREKTAVRANI</sequence>
<feature type="domain" description="Alpha 1,4-glycosyltransferase" evidence="12">
    <location>
        <begin position="640"/>
        <end position="727"/>
    </location>
</feature>
<dbReference type="PANTHER" id="PTHR11214">
    <property type="entry name" value="BETA-1,3-N-ACETYLGLUCOSAMINYLTRANSFERASE"/>
    <property type="match status" value="1"/>
</dbReference>
<dbReference type="OrthoDB" id="2139606at2759"/>
<name>A0A9P6JCB8_MORAP</name>
<comment type="similarity">
    <text evidence="2">Belongs to the glycosyltransferase 31 family.</text>
</comment>
<keyword evidence="8 11" id="KW-1133">Transmembrane helix</keyword>
<protein>
    <recommendedName>
        <fullName evidence="12">Alpha 1,4-glycosyltransferase domain-containing protein</fullName>
    </recommendedName>
</protein>
<keyword evidence="14" id="KW-1185">Reference proteome</keyword>
<evidence type="ECO:0000256" key="7">
    <source>
        <dbReference type="ARBA" id="ARBA00022968"/>
    </source>
</evidence>
<comment type="caution">
    <text evidence="13">The sequence shown here is derived from an EMBL/GenBank/DDBJ whole genome shotgun (WGS) entry which is preliminary data.</text>
</comment>
<dbReference type="GO" id="GO:0016758">
    <property type="term" value="F:hexosyltransferase activity"/>
    <property type="evidence" value="ECO:0007669"/>
    <property type="project" value="InterPro"/>
</dbReference>
<evidence type="ECO:0000256" key="11">
    <source>
        <dbReference type="SAM" id="Phobius"/>
    </source>
</evidence>
<evidence type="ECO:0000313" key="13">
    <source>
        <dbReference type="EMBL" id="KAF9966978.1"/>
    </source>
</evidence>
<evidence type="ECO:0000256" key="9">
    <source>
        <dbReference type="ARBA" id="ARBA00023034"/>
    </source>
</evidence>
<dbReference type="InterPro" id="IPR007652">
    <property type="entry name" value="A1-4-GlycosylTfrase_dom"/>
</dbReference>
<evidence type="ECO:0000256" key="5">
    <source>
        <dbReference type="ARBA" id="ARBA00022679"/>
    </source>
</evidence>
<dbReference type="InterPro" id="IPR029044">
    <property type="entry name" value="Nucleotide-diphossugar_trans"/>
</dbReference>
<evidence type="ECO:0000256" key="1">
    <source>
        <dbReference type="ARBA" id="ARBA00004323"/>
    </source>
</evidence>
<evidence type="ECO:0000256" key="4">
    <source>
        <dbReference type="ARBA" id="ARBA00022676"/>
    </source>
</evidence>
<evidence type="ECO:0000256" key="10">
    <source>
        <dbReference type="ARBA" id="ARBA00023136"/>
    </source>
</evidence>
<dbReference type="PANTHER" id="PTHR11214:SF3">
    <property type="entry name" value="BETA-1,3-GALACTOSYLTRANSFERASE 6"/>
    <property type="match status" value="1"/>
</dbReference>
<dbReference type="AlphaFoldDB" id="A0A9P6JCB8"/>
<dbReference type="GO" id="GO:0000139">
    <property type="term" value="C:Golgi membrane"/>
    <property type="evidence" value="ECO:0007669"/>
    <property type="project" value="UniProtKB-SubCell"/>
</dbReference>
<evidence type="ECO:0000313" key="14">
    <source>
        <dbReference type="Proteomes" id="UP000738359"/>
    </source>
</evidence>
<comment type="subcellular location">
    <subcellularLocation>
        <location evidence="1">Golgi apparatus membrane</location>
        <topology evidence="1">Single-pass type II membrane protein</topology>
    </subcellularLocation>
</comment>
<dbReference type="InterPro" id="IPR002659">
    <property type="entry name" value="Glyco_trans_31"/>
</dbReference>
<dbReference type="Gene3D" id="3.90.550.50">
    <property type="match status" value="1"/>
</dbReference>
<dbReference type="Pfam" id="PF01762">
    <property type="entry name" value="Galactosyl_T"/>
    <property type="match status" value="1"/>
</dbReference>
<proteinExistence type="inferred from homology"/>
<feature type="transmembrane region" description="Helical" evidence="11">
    <location>
        <begin position="70"/>
        <end position="91"/>
    </location>
</feature>
<keyword evidence="7" id="KW-0735">Signal-anchor</keyword>
<keyword evidence="10 11" id="KW-0472">Membrane</keyword>
<keyword evidence="9" id="KW-0333">Golgi apparatus</keyword>
<evidence type="ECO:0000256" key="3">
    <source>
        <dbReference type="ARBA" id="ARBA00009003"/>
    </source>
</evidence>
<comment type="similarity">
    <text evidence="3">Belongs to the glycosyltransferase 32 family.</text>
</comment>
<feature type="transmembrane region" description="Helical" evidence="11">
    <location>
        <begin position="5"/>
        <end position="22"/>
    </location>
</feature>
<accession>A0A9P6JCB8</accession>